<reference evidence="1 2" key="1">
    <citation type="submission" date="2017-05" db="EMBL/GenBank/DDBJ databases">
        <authorList>
            <person name="Song R."/>
            <person name="Chenine A.L."/>
            <person name="Ruprecht R.M."/>
        </authorList>
    </citation>
    <scope>NUCLEOTIDE SEQUENCE [LARGE SCALE GENOMIC DNA]</scope>
    <source>
        <strain evidence="1 2">CECT 8489</strain>
    </source>
</reference>
<name>A0A238J3B1_9RHOB</name>
<protein>
    <submittedName>
        <fullName evidence="1">Uncharacterized protein</fullName>
    </submittedName>
</protein>
<sequence>MSDHFLVVIPADPQAALPEVADTLRDALARIAGTNEARVKRYGKLQFIDCGEAFEVIACPFCGGDITIEQWHEWMDEDWHGEDGFHLHRHETPCCQRDTNLNALTYTPHQGFARWFVSARNVGRGPLSQDEVAVLEKVAGIPLRAIVQMY</sequence>
<dbReference type="AlphaFoldDB" id="A0A238J3B1"/>
<dbReference type="RefSeq" id="WP_093975337.1">
    <property type="nucleotide sequence ID" value="NZ_FXXQ01000012.1"/>
</dbReference>
<evidence type="ECO:0000313" key="1">
    <source>
        <dbReference type="EMBL" id="SMX25136.1"/>
    </source>
</evidence>
<organism evidence="1 2">
    <name type="scientific">Boseongicola aestuarii</name>
    <dbReference type="NCBI Taxonomy" id="1470561"/>
    <lineage>
        <taxon>Bacteria</taxon>
        <taxon>Pseudomonadati</taxon>
        <taxon>Pseudomonadota</taxon>
        <taxon>Alphaproteobacteria</taxon>
        <taxon>Rhodobacterales</taxon>
        <taxon>Paracoccaceae</taxon>
        <taxon>Boseongicola</taxon>
    </lineage>
</organism>
<evidence type="ECO:0000313" key="2">
    <source>
        <dbReference type="Proteomes" id="UP000201838"/>
    </source>
</evidence>
<dbReference type="OrthoDB" id="7871924at2"/>
<proteinExistence type="predicted"/>
<gene>
    <name evidence="1" type="ORF">BOA8489_03270</name>
</gene>
<dbReference type="Proteomes" id="UP000201838">
    <property type="component" value="Unassembled WGS sequence"/>
</dbReference>
<dbReference type="EMBL" id="FXXQ01000012">
    <property type="protein sequence ID" value="SMX25136.1"/>
    <property type="molecule type" value="Genomic_DNA"/>
</dbReference>
<accession>A0A238J3B1</accession>
<keyword evidence="2" id="KW-1185">Reference proteome</keyword>